<protein>
    <submittedName>
        <fullName evidence="1">Uncharacterized protein</fullName>
    </submittedName>
</protein>
<gene>
    <name evidence="1" type="ORF">MRATA1EN3_LOCUS19261</name>
</gene>
<organism evidence="1 2">
    <name type="scientific">Rangifer tarandus platyrhynchus</name>
    <name type="common">Svalbard reindeer</name>
    <dbReference type="NCBI Taxonomy" id="3082113"/>
    <lineage>
        <taxon>Eukaryota</taxon>
        <taxon>Metazoa</taxon>
        <taxon>Chordata</taxon>
        <taxon>Craniata</taxon>
        <taxon>Vertebrata</taxon>
        <taxon>Euteleostomi</taxon>
        <taxon>Mammalia</taxon>
        <taxon>Eutheria</taxon>
        <taxon>Laurasiatheria</taxon>
        <taxon>Artiodactyla</taxon>
        <taxon>Ruminantia</taxon>
        <taxon>Pecora</taxon>
        <taxon>Cervidae</taxon>
        <taxon>Odocoileinae</taxon>
        <taxon>Rangifer</taxon>
    </lineage>
</organism>
<dbReference type="Proteomes" id="UP001162501">
    <property type="component" value="Chromosome 32"/>
</dbReference>
<name>A0ACB0F6C2_RANTA</name>
<accession>A0ACB0F6C2</accession>
<proteinExistence type="predicted"/>
<sequence length="161" mass="16803">MEEDVPRREGVGPEGRALFTITPGWQHTGGQAEAARGARGGCLGSCASPISTPAGLYFPPPGRRGARTAGRAQDASVQNPLFRNSTRMPREAGGGPASDPSLPPQYKDGGCGRSAHVRVESGLGRGETALVPVPPRRRRCRGGSRRLPCSCCCAFAAGKQH</sequence>
<reference evidence="1" key="1">
    <citation type="submission" date="2023-05" db="EMBL/GenBank/DDBJ databases">
        <authorList>
            <consortium name="ELIXIR-Norway"/>
        </authorList>
    </citation>
    <scope>NUCLEOTIDE SEQUENCE</scope>
</reference>
<evidence type="ECO:0000313" key="1">
    <source>
        <dbReference type="EMBL" id="CAI9708048.1"/>
    </source>
</evidence>
<dbReference type="EMBL" id="OX596116">
    <property type="protein sequence ID" value="CAI9708048.1"/>
    <property type="molecule type" value="Genomic_DNA"/>
</dbReference>
<evidence type="ECO:0000313" key="2">
    <source>
        <dbReference type="Proteomes" id="UP001162501"/>
    </source>
</evidence>